<dbReference type="InterPro" id="IPR022641">
    <property type="entry name" value="CheR_N"/>
</dbReference>
<dbReference type="GO" id="GO:0032259">
    <property type="term" value="P:methylation"/>
    <property type="evidence" value="ECO:0007669"/>
    <property type="project" value="UniProtKB-KW"/>
</dbReference>
<dbReference type="PIRSF" id="PIRSF000410">
    <property type="entry name" value="CheR"/>
    <property type="match status" value="1"/>
</dbReference>
<organism evidence="8 9">
    <name type="scientific">Marinobacter mobilis</name>
    <dbReference type="NCBI Taxonomy" id="488533"/>
    <lineage>
        <taxon>Bacteria</taxon>
        <taxon>Pseudomonadati</taxon>
        <taxon>Pseudomonadota</taxon>
        <taxon>Gammaproteobacteria</taxon>
        <taxon>Pseudomonadales</taxon>
        <taxon>Marinobacteraceae</taxon>
        <taxon>Marinobacter</taxon>
    </lineage>
</organism>
<feature type="binding site" evidence="6">
    <location>
        <position position="87"/>
    </location>
    <ligand>
        <name>S-adenosyl-L-methionine</name>
        <dbReference type="ChEBI" id="CHEBI:59789"/>
    </ligand>
</feature>
<evidence type="ECO:0000313" key="9">
    <source>
        <dbReference type="Proteomes" id="UP000199675"/>
    </source>
</evidence>
<dbReference type="RefSeq" id="WP_091811575.1">
    <property type="nucleotide sequence ID" value="NZ_FNNE01000002.1"/>
</dbReference>
<feature type="binding site" evidence="6">
    <location>
        <position position="145"/>
    </location>
    <ligand>
        <name>S-adenosyl-L-methionine</name>
        <dbReference type="ChEBI" id="CHEBI:59789"/>
    </ligand>
</feature>
<accession>A0A1H2SRN9</accession>
<dbReference type="EC" id="2.1.1.80" evidence="5"/>
<dbReference type="Pfam" id="PF01739">
    <property type="entry name" value="CheR"/>
    <property type="match status" value="1"/>
</dbReference>
<comment type="function">
    <text evidence="5">Methylation of the membrane-bound methyl-accepting chemotaxis proteins (MCP) to form gamma-glutamyl methyl ester residues in MCP.</text>
</comment>
<dbReference type="Gene3D" id="1.10.155.10">
    <property type="entry name" value="Chemotaxis receptor methyltransferase CheR, N-terminal domain"/>
    <property type="match status" value="1"/>
</dbReference>
<evidence type="ECO:0000259" key="7">
    <source>
        <dbReference type="PROSITE" id="PS50123"/>
    </source>
</evidence>
<dbReference type="InterPro" id="IPR022642">
    <property type="entry name" value="CheR_C"/>
</dbReference>
<sequence>MTQMEAVQREFEYRKEDFQAIRQILYRAAGISMSDSKEQLVYSRIARRLRALGMRSFADYLDYLKGSSQEQEEFVNALTTNLTAFFRESHHFDILAGYLKQHRAPGRKFRLWCAAASTGEEPYSMAMAAIDALGDNPPVEILATDIDSKVLAHGRRGVYQEERVKDLTRNQLRRFFKRGTGPNAGLVKVRKEVQRLVEFRELNLLSANWRLDPPYDLIFCRNVMIYFDKPTQTKVLERMLPLMRPDGLYIAGHSESFAHLSKLVRLVGKTTYQAVGG</sequence>
<feature type="binding site" evidence="6">
    <location>
        <position position="83"/>
    </location>
    <ligand>
        <name>S-adenosyl-L-methionine</name>
        <dbReference type="ChEBI" id="CHEBI:59789"/>
    </ligand>
</feature>
<dbReference type="PANTHER" id="PTHR24422">
    <property type="entry name" value="CHEMOTAXIS PROTEIN METHYLTRANSFERASE"/>
    <property type="match status" value="1"/>
</dbReference>
<dbReference type="PANTHER" id="PTHR24422:SF19">
    <property type="entry name" value="CHEMOTAXIS PROTEIN METHYLTRANSFERASE"/>
    <property type="match status" value="1"/>
</dbReference>
<evidence type="ECO:0000256" key="3">
    <source>
        <dbReference type="ARBA" id="ARBA00022679"/>
    </source>
</evidence>
<dbReference type="AlphaFoldDB" id="A0A1H2SRN9"/>
<keyword evidence="9" id="KW-1185">Reference proteome</keyword>
<gene>
    <name evidence="8" type="ORF">SAMN04487960_102214</name>
</gene>
<reference evidence="8 9" key="1">
    <citation type="submission" date="2016-10" db="EMBL/GenBank/DDBJ databases">
        <authorList>
            <person name="de Groot N.N."/>
        </authorList>
    </citation>
    <scope>NUCLEOTIDE SEQUENCE [LARGE SCALE GENOMIC DNA]</scope>
    <source>
        <strain evidence="8 9">CGMCC 1.7059</strain>
    </source>
</reference>
<protein>
    <recommendedName>
        <fullName evidence="5">Chemotaxis protein methyltransferase</fullName>
        <ecNumber evidence="5">2.1.1.80</ecNumber>
    </recommendedName>
</protein>
<dbReference type="OrthoDB" id="9816309at2"/>
<keyword evidence="4 5" id="KW-0949">S-adenosyl-L-methionine</keyword>
<dbReference type="Pfam" id="PF03705">
    <property type="entry name" value="CheR_N"/>
    <property type="match status" value="1"/>
</dbReference>
<dbReference type="CDD" id="cd02440">
    <property type="entry name" value="AdoMet_MTases"/>
    <property type="match status" value="1"/>
</dbReference>
<dbReference type="InterPro" id="IPR036804">
    <property type="entry name" value="CheR_N_sf"/>
</dbReference>
<dbReference type="SUPFAM" id="SSF53335">
    <property type="entry name" value="S-adenosyl-L-methionine-dependent methyltransferases"/>
    <property type="match status" value="1"/>
</dbReference>
<feature type="binding site" evidence="6">
    <location>
        <begin position="221"/>
        <end position="222"/>
    </location>
    <ligand>
        <name>S-adenosyl-L-methionine</name>
        <dbReference type="ChEBI" id="CHEBI:59789"/>
    </ligand>
</feature>
<dbReference type="PROSITE" id="PS50123">
    <property type="entry name" value="CHER"/>
    <property type="match status" value="1"/>
</dbReference>
<feature type="binding site" evidence="6">
    <location>
        <position position="121"/>
    </location>
    <ligand>
        <name>S-adenosyl-L-methionine</name>
        <dbReference type="ChEBI" id="CHEBI:59789"/>
    </ligand>
</feature>
<feature type="binding site" evidence="6">
    <location>
        <begin position="203"/>
        <end position="204"/>
    </location>
    <ligand>
        <name>S-adenosyl-L-methionine</name>
        <dbReference type="ChEBI" id="CHEBI:59789"/>
    </ligand>
</feature>
<feature type="binding site" evidence="6">
    <location>
        <position position="81"/>
    </location>
    <ligand>
        <name>S-adenosyl-L-methionine</name>
        <dbReference type="ChEBI" id="CHEBI:59789"/>
    </ligand>
</feature>
<dbReference type="InterPro" id="IPR029063">
    <property type="entry name" value="SAM-dependent_MTases_sf"/>
</dbReference>
<dbReference type="InterPro" id="IPR000780">
    <property type="entry name" value="CheR_MeTrfase"/>
</dbReference>
<evidence type="ECO:0000313" key="8">
    <source>
        <dbReference type="EMBL" id="SDW34331.1"/>
    </source>
</evidence>
<keyword evidence="3 5" id="KW-0808">Transferase</keyword>
<comment type="catalytic activity">
    <reaction evidence="1 5">
        <text>L-glutamyl-[protein] + S-adenosyl-L-methionine = [protein]-L-glutamate 5-O-methyl ester + S-adenosyl-L-homocysteine</text>
        <dbReference type="Rhea" id="RHEA:24452"/>
        <dbReference type="Rhea" id="RHEA-COMP:10208"/>
        <dbReference type="Rhea" id="RHEA-COMP:10311"/>
        <dbReference type="ChEBI" id="CHEBI:29973"/>
        <dbReference type="ChEBI" id="CHEBI:57856"/>
        <dbReference type="ChEBI" id="CHEBI:59789"/>
        <dbReference type="ChEBI" id="CHEBI:82795"/>
        <dbReference type="EC" id="2.1.1.80"/>
    </reaction>
</comment>
<dbReference type="InterPro" id="IPR026024">
    <property type="entry name" value="Chemotaxis_MeTrfase_CheR"/>
</dbReference>
<keyword evidence="2 5" id="KW-0489">Methyltransferase</keyword>
<dbReference type="GO" id="GO:0008983">
    <property type="term" value="F:protein-glutamate O-methyltransferase activity"/>
    <property type="evidence" value="ECO:0007669"/>
    <property type="project" value="UniProtKB-EC"/>
</dbReference>
<evidence type="ECO:0000256" key="4">
    <source>
        <dbReference type="ARBA" id="ARBA00022691"/>
    </source>
</evidence>
<feature type="domain" description="CheR-type methyltransferase" evidence="7">
    <location>
        <begin position="6"/>
        <end position="277"/>
    </location>
</feature>
<dbReference type="PRINTS" id="PR00996">
    <property type="entry name" value="CHERMTFRASE"/>
</dbReference>
<dbReference type="EMBL" id="FNNE01000002">
    <property type="protein sequence ID" value="SDW34331.1"/>
    <property type="molecule type" value="Genomic_DNA"/>
</dbReference>
<dbReference type="SMART" id="SM00138">
    <property type="entry name" value="MeTrc"/>
    <property type="match status" value="1"/>
</dbReference>
<evidence type="ECO:0000256" key="1">
    <source>
        <dbReference type="ARBA" id="ARBA00001541"/>
    </source>
</evidence>
<dbReference type="Gene3D" id="3.40.50.150">
    <property type="entry name" value="Vaccinia Virus protein VP39"/>
    <property type="match status" value="1"/>
</dbReference>
<evidence type="ECO:0000256" key="5">
    <source>
        <dbReference type="PIRNR" id="PIRNR000410"/>
    </source>
</evidence>
<dbReference type="Proteomes" id="UP000199675">
    <property type="component" value="Unassembled WGS sequence"/>
</dbReference>
<dbReference type="SUPFAM" id="SSF47757">
    <property type="entry name" value="Chemotaxis receptor methyltransferase CheR, N-terminal domain"/>
    <property type="match status" value="1"/>
</dbReference>
<evidence type="ECO:0000256" key="2">
    <source>
        <dbReference type="ARBA" id="ARBA00022603"/>
    </source>
</evidence>
<name>A0A1H2SRN9_9GAMM</name>
<dbReference type="STRING" id="488533.SAMN04487960_102214"/>
<evidence type="ECO:0000256" key="6">
    <source>
        <dbReference type="PIRSR" id="PIRSR000410-1"/>
    </source>
</evidence>
<proteinExistence type="predicted"/>
<dbReference type="InterPro" id="IPR050903">
    <property type="entry name" value="Bact_Chemotaxis_MeTrfase"/>
</dbReference>